<reference evidence="2 3" key="1">
    <citation type="submission" date="2017-10" db="EMBL/GenBank/DDBJ databases">
        <title>Draft genome of Longimonas halophila.</title>
        <authorList>
            <person name="Goh K.M."/>
            <person name="Shamsir M.S."/>
            <person name="Lim S.W."/>
        </authorList>
    </citation>
    <scope>NUCLEOTIDE SEQUENCE [LARGE SCALE GENOMIC DNA]</scope>
    <source>
        <strain evidence="2 3">KCTC 42399</strain>
    </source>
</reference>
<evidence type="ECO:0000313" key="3">
    <source>
        <dbReference type="Proteomes" id="UP000221024"/>
    </source>
</evidence>
<proteinExistence type="predicted"/>
<organism evidence="2 3">
    <name type="scientific">Longimonas halophila</name>
    <dbReference type="NCBI Taxonomy" id="1469170"/>
    <lineage>
        <taxon>Bacteria</taxon>
        <taxon>Pseudomonadati</taxon>
        <taxon>Rhodothermota</taxon>
        <taxon>Rhodothermia</taxon>
        <taxon>Rhodothermales</taxon>
        <taxon>Salisaetaceae</taxon>
        <taxon>Longimonas</taxon>
    </lineage>
</organism>
<dbReference type="EMBL" id="PDEP01000021">
    <property type="protein sequence ID" value="PEN04739.1"/>
    <property type="molecule type" value="Genomic_DNA"/>
</dbReference>
<keyword evidence="3" id="KW-1185">Reference proteome</keyword>
<feature type="compositionally biased region" description="Basic and acidic residues" evidence="1">
    <location>
        <begin position="1"/>
        <end position="12"/>
    </location>
</feature>
<feature type="compositionally biased region" description="Low complexity" evidence="1">
    <location>
        <begin position="320"/>
        <end position="350"/>
    </location>
</feature>
<dbReference type="AlphaFoldDB" id="A0A2H3NHQ3"/>
<accession>A0A2H3NHQ3</accession>
<feature type="region of interest" description="Disordered" evidence="1">
    <location>
        <begin position="320"/>
        <end position="358"/>
    </location>
</feature>
<gene>
    <name evidence="2" type="ORF">CRI93_14615</name>
</gene>
<feature type="region of interest" description="Disordered" evidence="1">
    <location>
        <begin position="191"/>
        <end position="215"/>
    </location>
</feature>
<evidence type="ECO:0008006" key="4">
    <source>
        <dbReference type="Google" id="ProtNLM"/>
    </source>
</evidence>
<name>A0A2H3NHQ3_9BACT</name>
<feature type="compositionally biased region" description="Basic and acidic residues" evidence="1">
    <location>
        <begin position="201"/>
        <end position="215"/>
    </location>
</feature>
<dbReference type="OrthoDB" id="9803716at2"/>
<evidence type="ECO:0000256" key="1">
    <source>
        <dbReference type="SAM" id="MobiDB-lite"/>
    </source>
</evidence>
<sequence length="388" mass="42891">MTETTPLEHSDDTDSPNASPEPTERDALGRLFQRSQRLRQADHYRAFLDFIARLSHYSPFNSALLHVQRPGAMYFATESQWRGRFGRHVKTGARPCVILQPFGPILFVFAAKDTKPGDDGTSLPERVTEPFAVDGSLDPATWRRAAAHCEDKERVKVEFNPEWPAHRAGSIASNGPRFDAPSRYTHVARLRGPDTTSFNGRSHENRSHQEDFHQRAPHREQACNNPVNGAGVRGGRVSSGVDTAEEQYAAFAHEMAHLFCGHLGSTETDWWPDRRSLTPAQREIEAESVAYLVCRRAGLHSLSERYLYRHISGAAAASESAHATHTDAGPSDVDSSDAVPSDADQPSSPSGERDTNLLPTIGIETVLKAVTYIEDMGTSGFESKRDFS</sequence>
<comment type="caution">
    <text evidence="2">The sequence shown here is derived from an EMBL/GenBank/DDBJ whole genome shotgun (WGS) entry which is preliminary data.</text>
</comment>
<protein>
    <recommendedName>
        <fullName evidence="4">IrrE N-terminal-like domain-containing protein</fullName>
    </recommendedName>
</protein>
<dbReference type="RefSeq" id="WP_098063405.1">
    <property type="nucleotide sequence ID" value="NZ_PDEP01000021.1"/>
</dbReference>
<dbReference type="Proteomes" id="UP000221024">
    <property type="component" value="Unassembled WGS sequence"/>
</dbReference>
<evidence type="ECO:0000313" key="2">
    <source>
        <dbReference type="EMBL" id="PEN04739.1"/>
    </source>
</evidence>
<feature type="region of interest" description="Disordered" evidence="1">
    <location>
        <begin position="1"/>
        <end position="26"/>
    </location>
</feature>